<gene>
    <name evidence="2" type="ORF">NPIL_64201</name>
</gene>
<dbReference type="AlphaFoldDB" id="A0A8X6P5Y1"/>
<evidence type="ECO:0000313" key="2">
    <source>
        <dbReference type="EMBL" id="GFT49986.1"/>
    </source>
</evidence>
<accession>A0A8X6P5Y1</accession>
<sequence length="129" mass="14865">MDVVSGLHSSLPLTLLTPSPERQENVSDQLRTRDMQRVVDKGRCKIKSLILVRVLCSSPVSTPAVQKVPKQNLYHNFPFNCVCDQDRFIYQNSRKYKIGTEAKSNFLNTELYVILHRKTQENWLGVMVD</sequence>
<feature type="region of interest" description="Disordered" evidence="1">
    <location>
        <begin position="1"/>
        <end position="26"/>
    </location>
</feature>
<dbReference type="EMBL" id="BMAW01065336">
    <property type="protein sequence ID" value="GFT49986.1"/>
    <property type="molecule type" value="Genomic_DNA"/>
</dbReference>
<keyword evidence="3" id="KW-1185">Reference proteome</keyword>
<comment type="caution">
    <text evidence="2">The sequence shown here is derived from an EMBL/GenBank/DDBJ whole genome shotgun (WGS) entry which is preliminary data.</text>
</comment>
<evidence type="ECO:0000256" key="1">
    <source>
        <dbReference type="SAM" id="MobiDB-lite"/>
    </source>
</evidence>
<organism evidence="2 3">
    <name type="scientific">Nephila pilipes</name>
    <name type="common">Giant wood spider</name>
    <name type="synonym">Nephila maculata</name>
    <dbReference type="NCBI Taxonomy" id="299642"/>
    <lineage>
        <taxon>Eukaryota</taxon>
        <taxon>Metazoa</taxon>
        <taxon>Ecdysozoa</taxon>
        <taxon>Arthropoda</taxon>
        <taxon>Chelicerata</taxon>
        <taxon>Arachnida</taxon>
        <taxon>Araneae</taxon>
        <taxon>Araneomorphae</taxon>
        <taxon>Entelegynae</taxon>
        <taxon>Araneoidea</taxon>
        <taxon>Nephilidae</taxon>
        <taxon>Nephila</taxon>
    </lineage>
</organism>
<reference evidence="2" key="1">
    <citation type="submission" date="2020-08" db="EMBL/GenBank/DDBJ databases">
        <title>Multicomponent nature underlies the extraordinary mechanical properties of spider dragline silk.</title>
        <authorList>
            <person name="Kono N."/>
            <person name="Nakamura H."/>
            <person name="Mori M."/>
            <person name="Yoshida Y."/>
            <person name="Ohtoshi R."/>
            <person name="Malay A.D."/>
            <person name="Moran D.A.P."/>
            <person name="Tomita M."/>
            <person name="Numata K."/>
            <person name="Arakawa K."/>
        </authorList>
    </citation>
    <scope>NUCLEOTIDE SEQUENCE</scope>
</reference>
<proteinExistence type="predicted"/>
<feature type="compositionally biased region" description="Low complexity" evidence="1">
    <location>
        <begin position="9"/>
        <end position="20"/>
    </location>
</feature>
<name>A0A8X6P5Y1_NEPPI</name>
<dbReference type="Proteomes" id="UP000887013">
    <property type="component" value="Unassembled WGS sequence"/>
</dbReference>
<protein>
    <submittedName>
        <fullName evidence="2">Uncharacterized protein</fullName>
    </submittedName>
</protein>
<evidence type="ECO:0000313" key="3">
    <source>
        <dbReference type="Proteomes" id="UP000887013"/>
    </source>
</evidence>